<accession>A0A1E7NFF3</accession>
<organism evidence="3 4">
    <name type="scientific">Kitasatospora aureofaciens</name>
    <name type="common">Streptomyces aureofaciens</name>
    <dbReference type="NCBI Taxonomy" id="1894"/>
    <lineage>
        <taxon>Bacteria</taxon>
        <taxon>Bacillati</taxon>
        <taxon>Actinomycetota</taxon>
        <taxon>Actinomycetes</taxon>
        <taxon>Kitasatosporales</taxon>
        <taxon>Streptomycetaceae</taxon>
        <taxon>Kitasatospora</taxon>
    </lineage>
</organism>
<gene>
    <name evidence="3" type="ORF">HS99_0001485</name>
</gene>
<evidence type="ECO:0000256" key="1">
    <source>
        <dbReference type="SAM" id="MobiDB-lite"/>
    </source>
</evidence>
<dbReference type="RefSeq" id="WP_063737759.1">
    <property type="nucleotide sequence ID" value="NZ_JBIWMM010000008.1"/>
</dbReference>
<dbReference type="OrthoDB" id="4534407at2"/>
<dbReference type="InterPro" id="IPR025736">
    <property type="entry name" value="PucR_C-HTH_dom"/>
</dbReference>
<sequence>MKKWIQRARPGGEAVQSLVDALAEVLGRSVVLDDPLVRMICTSRHFGDEDRVRVRTLLQGVADDEPIRYVLSQGVAGWARPGVIPGRDDLGLQPRYCVPIRERGHMLGILMVVAAGEPLTAAEIEAIDVTASAVAAELYEEQLASNVEEEQVRRLVNQLVGTNSAQRCEAHRRLVDDDLLPTGPYVVVTSVAVPGQREASGQVAVALRGALEPFRQTRAARGLLAIEQDRAVLVQVFEREPAEDELDQQCRAVVGSLRTFLGREAATVVGVGGRQTALSRAWTSYDQARVAARAARRLPQLGGIGDWERLGEYAVFLQLPEDVLNDSLVPQPLKRLLKGGGNARLEETLRCFLENAGSVPRTAEILEIHRTSLYYRLRQIQEITGLDLDNGANRLVLHMGLRLWDLLRASRDALPPAVRAASGRPGRGATERGSPVATEG</sequence>
<proteinExistence type="predicted"/>
<feature type="region of interest" description="Disordered" evidence="1">
    <location>
        <begin position="417"/>
        <end position="440"/>
    </location>
</feature>
<evidence type="ECO:0000313" key="3">
    <source>
        <dbReference type="EMBL" id="OEV39402.1"/>
    </source>
</evidence>
<evidence type="ECO:0000313" key="4">
    <source>
        <dbReference type="Proteomes" id="UP000037395"/>
    </source>
</evidence>
<reference evidence="3" key="1">
    <citation type="submission" date="2016-08" db="EMBL/GenBank/DDBJ databases">
        <title>Sequencing, Assembly and Comparative Genomics of S. aureofaciens ATCC 10762.</title>
        <authorList>
            <person name="Gradnigo J.S."/>
            <person name="Johnson N."/>
            <person name="Somerville G.A."/>
        </authorList>
    </citation>
    <scope>NUCLEOTIDE SEQUENCE [LARGE SCALE GENOMIC DNA]</scope>
    <source>
        <strain evidence="3">ATCC 10762</strain>
    </source>
</reference>
<dbReference type="EMBL" id="JPRF03000001">
    <property type="protein sequence ID" value="OEV39402.1"/>
    <property type="molecule type" value="Genomic_DNA"/>
</dbReference>
<dbReference type="Proteomes" id="UP000037395">
    <property type="component" value="Unassembled WGS sequence"/>
</dbReference>
<dbReference type="PANTHER" id="PTHR33744:SF17">
    <property type="entry name" value="CONSERVED PROTEIN"/>
    <property type="match status" value="1"/>
</dbReference>
<protein>
    <submittedName>
        <fullName evidence="3">Transcriptional regulator</fullName>
    </submittedName>
</protein>
<name>A0A1E7NFF3_KITAU</name>
<dbReference type="InterPro" id="IPR042070">
    <property type="entry name" value="PucR_C-HTH_sf"/>
</dbReference>
<dbReference type="Pfam" id="PF13556">
    <property type="entry name" value="HTH_30"/>
    <property type="match status" value="1"/>
</dbReference>
<keyword evidence="4" id="KW-1185">Reference proteome</keyword>
<dbReference type="InterPro" id="IPR051448">
    <property type="entry name" value="CdaR-like_regulators"/>
</dbReference>
<dbReference type="PANTHER" id="PTHR33744">
    <property type="entry name" value="CARBOHYDRATE DIACID REGULATOR"/>
    <property type="match status" value="1"/>
</dbReference>
<evidence type="ECO:0000259" key="2">
    <source>
        <dbReference type="Pfam" id="PF13556"/>
    </source>
</evidence>
<feature type="domain" description="PucR C-terminal helix-turn-helix" evidence="2">
    <location>
        <begin position="346"/>
        <end position="403"/>
    </location>
</feature>
<comment type="caution">
    <text evidence="3">The sequence shown here is derived from an EMBL/GenBank/DDBJ whole genome shotgun (WGS) entry which is preliminary data.</text>
</comment>
<dbReference type="AlphaFoldDB" id="A0A1E7NFF3"/>
<dbReference type="Gene3D" id="1.10.10.2840">
    <property type="entry name" value="PucR C-terminal helix-turn-helix domain"/>
    <property type="match status" value="1"/>
</dbReference>